<dbReference type="GO" id="GO:0004760">
    <property type="term" value="F:L-serine-pyruvate transaminase activity"/>
    <property type="evidence" value="ECO:0007669"/>
    <property type="project" value="TreeGrafter"/>
</dbReference>
<dbReference type="RefSeq" id="WP_147687383.1">
    <property type="nucleotide sequence ID" value="NZ_VDUX01000007.1"/>
</dbReference>
<dbReference type="Gene3D" id="3.40.640.10">
    <property type="entry name" value="Type I PLP-dependent aspartate aminotransferase-like (Major domain)"/>
    <property type="match status" value="1"/>
</dbReference>
<keyword evidence="3 5" id="KW-0663">Pyridoxal phosphate</keyword>
<dbReference type="Pfam" id="PF00266">
    <property type="entry name" value="Aminotran_5"/>
    <property type="match status" value="1"/>
</dbReference>
<evidence type="ECO:0000313" key="8">
    <source>
        <dbReference type="Proteomes" id="UP000321571"/>
    </source>
</evidence>
<dbReference type="AlphaFoldDB" id="A0A5C8NFS7"/>
<dbReference type="InterPro" id="IPR015424">
    <property type="entry name" value="PyrdxlP-dep_Trfase"/>
</dbReference>
<evidence type="ECO:0000256" key="5">
    <source>
        <dbReference type="PIRSR" id="PIRSR000524-50"/>
    </source>
</evidence>
<comment type="caution">
    <text evidence="7">The sequence shown here is derived from an EMBL/GenBank/DDBJ whole genome shotgun (WGS) entry which is preliminary data.</text>
</comment>
<dbReference type="GO" id="GO:0008453">
    <property type="term" value="F:alanine-glyoxylate transaminase activity"/>
    <property type="evidence" value="ECO:0007669"/>
    <property type="project" value="TreeGrafter"/>
</dbReference>
<dbReference type="InterPro" id="IPR000192">
    <property type="entry name" value="Aminotrans_V_dom"/>
</dbReference>
<comment type="similarity">
    <text evidence="2">Belongs to the class-V pyridoxal-phosphate-dependent aminotransferase family.</text>
</comment>
<evidence type="ECO:0000256" key="2">
    <source>
        <dbReference type="ARBA" id="ARBA00009236"/>
    </source>
</evidence>
<dbReference type="EMBL" id="VDUX01000007">
    <property type="protein sequence ID" value="TXL57450.1"/>
    <property type="molecule type" value="Genomic_DNA"/>
</dbReference>
<dbReference type="InterPro" id="IPR015421">
    <property type="entry name" value="PyrdxlP-dep_Trfase_major"/>
</dbReference>
<evidence type="ECO:0000313" key="7">
    <source>
        <dbReference type="EMBL" id="TXL57450.1"/>
    </source>
</evidence>
<dbReference type="Gene3D" id="3.90.1150.10">
    <property type="entry name" value="Aspartate Aminotransferase, domain 1"/>
    <property type="match status" value="1"/>
</dbReference>
<keyword evidence="8" id="KW-1185">Reference proteome</keyword>
<dbReference type="OrthoDB" id="9766472at2"/>
<organism evidence="7 8">
    <name type="scientific">Aeromicrobium terrae</name>
    <dbReference type="NCBI Taxonomy" id="2498846"/>
    <lineage>
        <taxon>Bacteria</taxon>
        <taxon>Bacillati</taxon>
        <taxon>Actinomycetota</taxon>
        <taxon>Actinomycetes</taxon>
        <taxon>Propionibacteriales</taxon>
        <taxon>Nocardioidaceae</taxon>
        <taxon>Aeromicrobium</taxon>
    </lineage>
</organism>
<dbReference type="SUPFAM" id="SSF53383">
    <property type="entry name" value="PLP-dependent transferases"/>
    <property type="match status" value="1"/>
</dbReference>
<name>A0A5C8NFS7_9ACTN</name>
<keyword evidence="7" id="KW-0808">Transferase</keyword>
<reference evidence="7 8" key="1">
    <citation type="submission" date="2019-06" db="EMBL/GenBank/DDBJ databases">
        <title>Aeromicrobium sp. nov., isolated from a maize field.</title>
        <authorList>
            <person name="Lin S.-Y."/>
            <person name="Tsai C.-F."/>
            <person name="Young C.-C."/>
        </authorList>
    </citation>
    <scope>NUCLEOTIDE SEQUENCE [LARGE SCALE GENOMIC DNA]</scope>
    <source>
        <strain evidence="7 8">CC-CFT486</strain>
    </source>
</reference>
<dbReference type="PANTHER" id="PTHR21152">
    <property type="entry name" value="AMINOTRANSFERASE CLASS V"/>
    <property type="match status" value="1"/>
</dbReference>
<dbReference type="InterPro" id="IPR024169">
    <property type="entry name" value="SP_NH2Trfase/AEP_transaminase"/>
</dbReference>
<evidence type="ECO:0000256" key="1">
    <source>
        <dbReference type="ARBA" id="ARBA00001933"/>
    </source>
</evidence>
<evidence type="ECO:0000256" key="4">
    <source>
        <dbReference type="PIRSR" id="PIRSR000524-1"/>
    </source>
</evidence>
<protein>
    <submittedName>
        <fullName evidence="7">Alanine--glyoxylate aminotransferase family protein</fullName>
    </submittedName>
</protein>
<dbReference type="Proteomes" id="UP000321571">
    <property type="component" value="Unassembled WGS sequence"/>
</dbReference>
<accession>A0A5C8NFS7</accession>
<comment type="cofactor">
    <cofactor evidence="1 5">
        <name>pyridoxal 5'-phosphate</name>
        <dbReference type="ChEBI" id="CHEBI:597326"/>
    </cofactor>
</comment>
<feature type="binding site" evidence="4">
    <location>
        <position position="337"/>
    </location>
    <ligand>
        <name>substrate</name>
    </ligand>
</feature>
<dbReference type="PIRSF" id="PIRSF000524">
    <property type="entry name" value="SPT"/>
    <property type="match status" value="1"/>
</dbReference>
<feature type="domain" description="Aminotransferase class V" evidence="6">
    <location>
        <begin position="37"/>
        <end position="331"/>
    </location>
</feature>
<proteinExistence type="inferred from homology"/>
<dbReference type="GO" id="GO:0019265">
    <property type="term" value="P:glycine biosynthetic process, by transamination of glyoxylate"/>
    <property type="evidence" value="ECO:0007669"/>
    <property type="project" value="TreeGrafter"/>
</dbReference>
<dbReference type="PANTHER" id="PTHR21152:SF40">
    <property type="entry name" value="ALANINE--GLYOXYLATE AMINOTRANSFERASE"/>
    <property type="match status" value="1"/>
</dbReference>
<evidence type="ECO:0000256" key="3">
    <source>
        <dbReference type="ARBA" id="ARBA00022898"/>
    </source>
</evidence>
<evidence type="ECO:0000259" key="6">
    <source>
        <dbReference type="Pfam" id="PF00266"/>
    </source>
</evidence>
<gene>
    <name evidence="7" type="ORF">FHP06_13815</name>
</gene>
<feature type="modified residue" description="N6-(pyridoxal phosphate)lysine" evidence="5">
    <location>
        <position position="188"/>
    </location>
</feature>
<keyword evidence="7" id="KW-0032">Aminotransferase</keyword>
<dbReference type="InterPro" id="IPR015422">
    <property type="entry name" value="PyrdxlP-dep_Trfase_small"/>
</dbReference>
<sequence length="362" mass="37933">MEIPHRHLFGPGPTNPYPGATAAFADPLLGHLDPVFLELMDETCAMLRQVWGTDNARTIPLSATGSAGMEAAFVNTVHEGDVVVVAVNGLFGQRMCDVAARCGAEVVPVEHEWGQPVDVDRVLSAQPSPAIIAAVHAETSTGVRSDIAALGADKGDALLLVDAVTSIAGIELRADDWGIDVGYAGTQKCIGVAPGLAPFTINDRAFERRVEKPRSWYLDLGLLGGYVGEASGSGGRTYHHTAPTAMVASLHAGLARILDEGLPAVWERHAAAGKLLQDGLEERGLELFAAEGHRLPELTTVKVPDGVDSATVRKALLEKHSIEIGAGAGAYASSVWRIGLMGPNATPESVELILAALDDVLA</sequence>